<proteinExistence type="inferred from homology"/>
<keyword evidence="6" id="KW-1185">Reference proteome</keyword>
<dbReference type="InterPro" id="IPR036291">
    <property type="entry name" value="NAD(P)-bd_dom_sf"/>
</dbReference>
<dbReference type="PRINTS" id="PR00080">
    <property type="entry name" value="SDRFAMILY"/>
</dbReference>
<dbReference type="PRINTS" id="PR00081">
    <property type="entry name" value="GDHRDH"/>
</dbReference>
<dbReference type="Gene3D" id="3.40.50.720">
    <property type="entry name" value="NAD(P)-binding Rossmann-like Domain"/>
    <property type="match status" value="1"/>
</dbReference>
<dbReference type="InterPro" id="IPR050259">
    <property type="entry name" value="SDR"/>
</dbReference>
<dbReference type="PROSITE" id="PS00061">
    <property type="entry name" value="ADH_SHORT"/>
    <property type="match status" value="1"/>
</dbReference>
<dbReference type="EMBL" id="JARFVA010000001">
    <property type="protein sequence ID" value="MDF0705647.1"/>
    <property type="molecule type" value="Genomic_DNA"/>
</dbReference>
<keyword evidence="2 3" id="KW-0560">Oxidoreductase</keyword>
<dbReference type="SUPFAM" id="SSF51735">
    <property type="entry name" value="NAD(P)-binding Rossmann-fold domains"/>
    <property type="match status" value="1"/>
</dbReference>
<dbReference type="RefSeq" id="WP_275647782.1">
    <property type="nucleotide sequence ID" value="NZ_JARFVA010000001.1"/>
</dbReference>
<comment type="similarity">
    <text evidence="1 3">Belongs to the short-chain dehydrogenases/reductases (SDR) family.</text>
</comment>
<evidence type="ECO:0000313" key="6">
    <source>
        <dbReference type="Proteomes" id="UP001217083"/>
    </source>
</evidence>
<gene>
    <name evidence="5" type="primary">fabG</name>
    <name evidence="5" type="ORF">PY091_00380</name>
</gene>
<evidence type="ECO:0000259" key="4">
    <source>
        <dbReference type="SMART" id="SM00822"/>
    </source>
</evidence>
<comment type="catalytic activity">
    <reaction evidence="3">
        <text>a (3R)-hydroxyacyl-[ACP] + NADP(+) = a 3-oxoacyl-[ACP] + NADPH + H(+)</text>
        <dbReference type="Rhea" id="RHEA:17397"/>
        <dbReference type="Rhea" id="RHEA-COMP:9916"/>
        <dbReference type="Rhea" id="RHEA-COMP:9945"/>
        <dbReference type="ChEBI" id="CHEBI:15378"/>
        <dbReference type="ChEBI" id="CHEBI:57783"/>
        <dbReference type="ChEBI" id="CHEBI:58349"/>
        <dbReference type="ChEBI" id="CHEBI:78776"/>
        <dbReference type="ChEBI" id="CHEBI:78827"/>
        <dbReference type="EC" id="1.1.1.100"/>
    </reaction>
</comment>
<dbReference type="NCBIfam" id="TIGR01830">
    <property type="entry name" value="3oxo_ACP_reduc"/>
    <property type="match status" value="1"/>
</dbReference>
<keyword evidence="3" id="KW-0521">NADP</keyword>
<comment type="caution">
    <text evidence="5">The sequence shown here is derived from an EMBL/GenBank/DDBJ whole genome shotgun (WGS) entry which is preliminary data.</text>
</comment>
<dbReference type="Proteomes" id="UP001217083">
    <property type="component" value="Unassembled WGS sequence"/>
</dbReference>
<reference evidence="5 6" key="1">
    <citation type="submission" date="2023-03" db="EMBL/GenBank/DDBJ databases">
        <title>Muricauda XX sp. nov. and Muricauda XXX sp. nov., two novel species isolated from Okinawa Trough.</title>
        <authorList>
            <person name="Cao W."/>
            <person name="Deng X."/>
        </authorList>
    </citation>
    <scope>NUCLEOTIDE SEQUENCE [LARGE SCALE GENOMIC DNA]</scope>
    <source>
        <strain evidence="5 6">81s02</strain>
    </source>
</reference>
<dbReference type="NCBIfam" id="NF005559">
    <property type="entry name" value="PRK07231.1"/>
    <property type="match status" value="1"/>
</dbReference>
<dbReference type="CDD" id="cd05333">
    <property type="entry name" value="BKR_SDR_c"/>
    <property type="match status" value="1"/>
</dbReference>
<name>A0ABT5XID1_9FLAO</name>
<feature type="domain" description="Ketoreductase" evidence="4">
    <location>
        <begin position="7"/>
        <end position="188"/>
    </location>
</feature>
<dbReference type="EC" id="1.1.1.100" evidence="3"/>
<keyword evidence="3" id="KW-0444">Lipid biosynthesis</keyword>
<dbReference type="GO" id="GO:0004316">
    <property type="term" value="F:3-oxoacyl-[acyl-carrier-protein] reductase (NADPH) activity"/>
    <property type="evidence" value="ECO:0007669"/>
    <property type="project" value="UniProtKB-EC"/>
</dbReference>
<keyword evidence="3" id="KW-0275">Fatty acid biosynthesis</keyword>
<sequence length="249" mass="26664">MKLLEGKNVIITGASRGIGRGIAEVFAKHGANVAFTYSSSEAPALELEKELTDMGVKAKAYKSNAASFEESEALVAKVLEDFDGKIDVLINNAGITKDNLLMRMGEEDFDTVIEINLKSVFNMTKAVQRTMLKQRKGSIINMSSVVGVKGNAGQTNYAASKAGMIGFTKSVALELGSRNIRCNAIAPGFIETEMTEKLDEKVVQGWREGIPLKRGGSPEDVANACVFLASDLSDYVTGQVLNVDGGMLT</sequence>
<dbReference type="InterPro" id="IPR057326">
    <property type="entry name" value="KR_dom"/>
</dbReference>
<comment type="function">
    <text evidence="3">Catalyzes the NADPH-dependent reduction of beta-ketoacyl-ACP substrates to beta-hydroxyacyl-ACP products, the first reductive step in the elongation cycle of fatty acid biosynthesis.</text>
</comment>
<organism evidence="5 6">
    <name type="scientific">Flagellimonas okinawensis</name>
    <dbReference type="NCBI Taxonomy" id="3031324"/>
    <lineage>
        <taxon>Bacteria</taxon>
        <taxon>Pseudomonadati</taxon>
        <taxon>Bacteroidota</taxon>
        <taxon>Flavobacteriia</taxon>
        <taxon>Flavobacteriales</taxon>
        <taxon>Flavobacteriaceae</taxon>
        <taxon>Flagellimonas</taxon>
    </lineage>
</organism>
<dbReference type="InterPro" id="IPR020904">
    <property type="entry name" value="Sc_DH/Rdtase_CS"/>
</dbReference>
<evidence type="ECO:0000313" key="5">
    <source>
        <dbReference type="EMBL" id="MDF0705647.1"/>
    </source>
</evidence>
<dbReference type="Pfam" id="PF13561">
    <property type="entry name" value="adh_short_C2"/>
    <property type="match status" value="1"/>
</dbReference>
<dbReference type="InterPro" id="IPR002347">
    <property type="entry name" value="SDR_fam"/>
</dbReference>
<accession>A0ABT5XID1</accession>
<dbReference type="NCBIfam" id="NF009466">
    <property type="entry name" value="PRK12826.1-2"/>
    <property type="match status" value="1"/>
</dbReference>
<evidence type="ECO:0000256" key="3">
    <source>
        <dbReference type="RuleBase" id="RU366074"/>
    </source>
</evidence>
<comment type="pathway">
    <text evidence="3">Lipid metabolism; fatty acid biosynthesis.</text>
</comment>
<dbReference type="PANTHER" id="PTHR42879:SF2">
    <property type="entry name" value="3-OXOACYL-[ACYL-CARRIER-PROTEIN] REDUCTASE FABG"/>
    <property type="match status" value="1"/>
</dbReference>
<evidence type="ECO:0000256" key="2">
    <source>
        <dbReference type="ARBA" id="ARBA00023002"/>
    </source>
</evidence>
<dbReference type="SMART" id="SM00822">
    <property type="entry name" value="PKS_KR"/>
    <property type="match status" value="1"/>
</dbReference>
<comment type="subunit">
    <text evidence="3">Homotetramer.</text>
</comment>
<keyword evidence="3" id="KW-0276">Fatty acid metabolism</keyword>
<dbReference type="InterPro" id="IPR011284">
    <property type="entry name" value="3oxo_ACP_reduc"/>
</dbReference>
<protein>
    <recommendedName>
        <fullName evidence="3">3-oxoacyl-[acyl-carrier-protein] reductase</fullName>
        <ecNumber evidence="3">1.1.1.100</ecNumber>
    </recommendedName>
</protein>
<evidence type="ECO:0000256" key="1">
    <source>
        <dbReference type="ARBA" id="ARBA00006484"/>
    </source>
</evidence>
<dbReference type="PANTHER" id="PTHR42879">
    <property type="entry name" value="3-OXOACYL-(ACYL-CARRIER-PROTEIN) REDUCTASE"/>
    <property type="match status" value="1"/>
</dbReference>
<keyword evidence="3" id="KW-0443">Lipid metabolism</keyword>